<gene>
    <name evidence="1" type="ORF">PBY51_002441</name>
</gene>
<protein>
    <submittedName>
        <fullName evidence="1">Uncharacterized protein</fullName>
    </submittedName>
</protein>
<proteinExistence type="predicted"/>
<reference evidence="1 2" key="1">
    <citation type="journal article" date="2023" name="Genes (Basel)">
        <title>Chromosome-Level Genome Assembly and Circadian Gene Repertoire of the Patagonia Blennie Eleginops maclovinus-The Closest Ancestral Proxy of Antarctic Cryonotothenioids.</title>
        <authorList>
            <person name="Cheng C.C."/>
            <person name="Rivera-Colon A.G."/>
            <person name="Minhas B.F."/>
            <person name="Wilson L."/>
            <person name="Rayamajhi N."/>
            <person name="Vargas-Chacoff L."/>
            <person name="Catchen J.M."/>
        </authorList>
    </citation>
    <scope>NUCLEOTIDE SEQUENCE [LARGE SCALE GENOMIC DNA]</scope>
    <source>
        <strain evidence="1">JMC-PN-2008</strain>
    </source>
</reference>
<comment type="caution">
    <text evidence="1">The sequence shown here is derived from an EMBL/GenBank/DDBJ whole genome shotgun (WGS) entry which is preliminary data.</text>
</comment>
<reference evidence="1 2" key="2">
    <citation type="journal article" date="2023" name="Mol. Biol. Evol.">
        <title>Genomics of Secondarily Temperate Adaptation in the Only Non-Antarctic Icefish.</title>
        <authorList>
            <person name="Rivera-Colon A.G."/>
            <person name="Rayamajhi N."/>
            <person name="Minhas B.F."/>
            <person name="Madrigal G."/>
            <person name="Bilyk K.T."/>
            <person name="Yoon V."/>
            <person name="Hune M."/>
            <person name="Gregory S."/>
            <person name="Cheng C.H.C."/>
            <person name="Catchen J.M."/>
        </authorList>
    </citation>
    <scope>NUCLEOTIDE SEQUENCE [LARGE SCALE GENOMIC DNA]</scope>
    <source>
        <strain evidence="1">JMC-PN-2008</strain>
    </source>
</reference>
<dbReference type="AlphaFoldDB" id="A0AAN7X8C8"/>
<evidence type="ECO:0000313" key="1">
    <source>
        <dbReference type="EMBL" id="KAK5858288.1"/>
    </source>
</evidence>
<accession>A0AAN7X8C8</accession>
<sequence>MSVHTSQKTMTYRTLKVATPEPLTSTMISSCPVSPTPLTSTVISSGQVSPAPYAMNGTFESVRYLVPMQQGIQQQQQQTYIPVQQGMQQQQTYIPVQQGMQQQYIIMQQPMMQQPMMQQMVSPVYLQGMSHLSVSSQDSTDNCQQHIRNEVSPMVS</sequence>
<dbReference type="Proteomes" id="UP001346869">
    <property type="component" value="Unassembled WGS sequence"/>
</dbReference>
<organism evidence="1 2">
    <name type="scientific">Eleginops maclovinus</name>
    <name type="common">Patagonian blennie</name>
    <name type="synonym">Eleginus maclovinus</name>
    <dbReference type="NCBI Taxonomy" id="56733"/>
    <lineage>
        <taxon>Eukaryota</taxon>
        <taxon>Metazoa</taxon>
        <taxon>Chordata</taxon>
        <taxon>Craniata</taxon>
        <taxon>Vertebrata</taxon>
        <taxon>Euteleostomi</taxon>
        <taxon>Actinopterygii</taxon>
        <taxon>Neopterygii</taxon>
        <taxon>Teleostei</taxon>
        <taxon>Neoteleostei</taxon>
        <taxon>Acanthomorphata</taxon>
        <taxon>Eupercaria</taxon>
        <taxon>Perciformes</taxon>
        <taxon>Notothenioidei</taxon>
        <taxon>Eleginopidae</taxon>
        <taxon>Eleginops</taxon>
    </lineage>
</organism>
<name>A0AAN7X8C8_ELEMC</name>
<evidence type="ECO:0000313" key="2">
    <source>
        <dbReference type="Proteomes" id="UP001346869"/>
    </source>
</evidence>
<keyword evidence="2" id="KW-1185">Reference proteome</keyword>
<dbReference type="EMBL" id="JAUZQC010000015">
    <property type="protein sequence ID" value="KAK5858288.1"/>
    <property type="molecule type" value="Genomic_DNA"/>
</dbReference>